<evidence type="ECO:0000256" key="1">
    <source>
        <dbReference type="ARBA" id="ARBA00004651"/>
    </source>
</evidence>
<dbReference type="SUPFAM" id="SSF161098">
    <property type="entry name" value="MetI-like"/>
    <property type="match status" value="1"/>
</dbReference>
<evidence type="ECO:0000256" key="7">
    <source>
        <dbReference type="RuleBase" id="RU363032"/>
    </source>
</evidence>
<evidence type="ECO:0000256" key="6">
    <source>
        <dbReference type="ARBA" id="ARBA00023136"/>
    </source>
</evidence>
<dbReference type="InterPro" id="IPR035906">
    <property type="entry name" value="MetI-like_sf"/>
</dbReference>
<name>A0ABP8LJA4_9MICO</name>
<feature type="transmembrane region" description="Helical" evidence="7">
    <location>
        <begin position="128"/>
        <end position="150"/>
    </location>
</feature>
<evidence type="ECO:0000256" key="5">
    <source>
        <dbReference type="ARBA" id="ARBA00022989"/>
    </source>
</evidence>
<evidence type="ECO:0000313" key="10">
    <source>
        <dbReference type="EMBL" id="GAA4430693.1"/>
    </source>
</evidence>
<sequence length="295" mass="32830">MTTTAAAKPQHRDRVATTPTPVAKRQGNGRRKWPMHVLLIVTALITAFPFYAMVALSLQPGVAIELPGSLLPSDASFGAYADAMSSRSIPNWAMNSAIYSIVSVFLVLLFASMAGYAFAKKRFFGREVIFWVFIAMLMLPYHLTIIPQYLVVSQLDGLNTMWGMIVPTIANAQAMFLMRQFIADIPDELIDAARIDGAGEFRIYWSIILPQTKPILATLGTFVFLWHWNDFLWPLVSQQSPENYVLTVGLSSMQEQEAPLATIMAGAVITFIPALLVFIVLQRYFVRGVMMSGIK</sequence>
<keyword evidence="6 7" id="KW-0472">Membrane</keyword>
<dbReference type="PANTHER" id="PTHR43744">
    <property type="entry name" value="ABC TRANSPORTER PERMEASE PROTEIN MG189-RELATED-RELATED"/>
    <property type="match status" value="1"/>
</dbReference>
<keyword evidence="5 7" id="KW-1133">Transmembrane helix</keyword>
<feature type="transmembrane region" description="Helical" evidence="7">
    <location>
        <begin position="162"/>
        <end position="182"/>
    </location>
</feature>
<dbReference type="Proteomes" id="UP001500622">
    <property type="component" value="Unassembled WGS sequence"/>
</dbReference>
<dbReference type="PANTHER" id="PTHR43744:SF8">
    <property type="entry name" value="SN-GLYCEROL-3-PHOSPHATE TRANSPORT SYSTEM PERMEASE PROTEIN UGPE"/>
    <property type="match status" value="1"/>
</dbReference>
<comment type="caution">
    <text evidence="10">The sequence shown here is derived from an EMBL/GenBank/DDBJ whole genome shotgun (WGS) entry which is preliminary data.</text>
</comment>
<comment type="subcellular location">
    <subcellularLocation>
        <location evidence="1 7">Cell membrane</location>
        <topology evidence="1 7">Multi-pass membrane protein</topology>
    </subcellularLocation>
</comment>
<keyword evidence="3" id="KW-1003">Cell membrane</keyword>
<evidence type="ECO:0000256" key="8">
    <source>
        <dbReference type="SAM" id="MobiDB-lite"/>
    </source>
</evidence>
<reference evidence="11" key="1">
    <citation type="journal article" date="2019" name="Int. J. Syst. Evol. Microbiol.">
        <title>The Global Catalogue of Microorganisms (GCM) 10K type strain sequencing project: providing services to taxonomists for standard genome sequencing and annotation.</title>
        <authorList>
            <consortium name="The Broad Institute Genomics Platform"/>
            <consortium name="The Broad Institute Genome Sequencing Center for Infectious Disease"/>
            <person name="Wu L."/>
            <person name="Ma J."/>
        </authorList>
    </citation>
    <scope>NUCLEOTIDE SEQUENCE [LARGE SCALE GENOMIC DNA]</scope>
    <source>
        <strain evidence="11">JCM 17810</strain>
    </source>
</reference>
<keyword evidence="11" id="KW-1185">Reference proteome</keyword>
<dbReference type="Pfam" id="PF00528">
    <property type="entry name" value="BPD_transp_1"/>
    <property type="match status" value="1"/>
</dbReference>
<dbReference type="EMBL" id="BAABGN010000013">
    <property type="protein sequence ID" value="GAA4430693.1"/>
    <property type="molecule type" value="Genomic_DNA"/>
</dbReference>
<proteinExistence type="inferred from homology"/>
<evidence type="ECO:0000259" key="9">
    <source>
        <dbReference type="PROSITE" id="PS50928"/>
    </source>
</evidence>
<dbReference type="InterPro" id="IPR000515">
    <property type="entry name" value="MetI-like"/>
</dbReference>
<feature type="region of interest" description="Disordered" evidence="8">
    <location>
        <begin position="1"/>
        <end position="28"/>
    </location>
</feature>
<dbReference type="CDD" id="cd06261">
    <property type="entry name" value="TM_PBP2"/>
    <property type="match status" value="1"/>
</dbReference>
<gene>
    <name evidence="10" type="ORF">GCM10023169_34410</name>
</gene>
<feature type="transmembrane region" description="Helical" evidence="7">
    <location>
        <begin position="260"/>
        <end position="281"/>
    </location>
</feature>
<feature type="domain" description="ABC transmembrane type-1" evidence="9">
    <location>
        <begin position="93"/>
        <end position="281"/>
    </location>
</feature>
<dbReference type="RefSeq" id="WP_345217792.1">
    <property type="nucleotide sequence ID" value="NZ_BAABGN010000013.1"/>
</dbReference>
<accession>A0ABP8LJA4</accession>
<protein>
    <submittedName>
        <fullName evidence="10">Carbohydrate ABC transporter permease</fullName>
    </submittedName>
</protein>
<feature type="transmembrane region" description="Helical" evidence="7">
    <location>
        <begin position="203"/>
        <end position="228"/>
    </location>
</feature>
<comment type="similarity">
    <text evidence="7">Belongs to the binding-protein-dependent transport system permease family.</text>
</comment>
<keyword evidence="2 7" id="KW-0813">Transport</keyword>
<dbReference type="PROSITE" id="PS50928">
    <property type="entry name" value="ABC_TM1"/>
    <property type="match status" value="1"/>
</dbReference>
<dbReference type="Gene3D" id="1.10.3720.10">
    <property type="entry name" value="MetI-like"/>
    <property type="match status" value="1"/>
</dbReference>
<organism evidence="10 11">
    <name type="scientific">Georgenia halophila</name>
    <dbReference type="NCBI Taxonomy" id="620889"/>
    <lineage>
        <taxon>Bacteria</taxon>
        <taxon>Bacillati</taxon>
        <taxon>Actinomycetota</taxon>
        <taxon>Actinomycetes</taxon>
        <taxon>Micrococcales</taxon>
        <taxon>Bogoriellaceae</taxon>
        <taxon>Georgenia</taxon>
    </lineage>
</organism>
<feature type="transmembrane region" description="Helical" evidence="7">
    <location>
        <begin position="33"/>
        <end position="52"/>
    </location>
</feature>
<evidence type="ECO:0000256" key="2">
    <source>
        <dbReference type="ARBA" id="ARBA00022448"/>
    </source>
</evidence>
<feature type="transmembrane region" description="Helical" evidence="7">
    <location>
        <begin position="97"/>
        <end position="119"/>
    </location>
</feature>
<evidence type="ECO:0000256" key="4">
    <source>
        <dbReference type="ARBA" id="ARBA00022692"/>
    </source>
</evidence>
<evidence type="ECO:0000256" key="3">
    <source>
        <dbReference type="ARBA" id="ARBA00022475"/>
    </source>
</evidence>
<evidence type="ECO:0000313" key="11">
    <source>
        <dbReference type="Proteomes" id="UP001500622"/>
    </source>
</evidence>
<keyword evidence="4 7" id="KW-0812">Transmembrane</keyword>